<dbReference type="Pfam" id="PF07676">
    <property type="entry name" value="PD40"/>
    <property type="match status" value="1"/>
</dbReference>
<organism evidence="2 3">
    <name type="scientific">Nocardioides zhouii</name>
    <dbReference type="NCBI Taxonomy" id="1168729"/>
    <lineage>
        <taxon>Bacteria</taxon>
        <taxon>Bacillati</taxon>
        <taxon>Actinomycetota</taxon>
        <taxon>Actinomycetes</taxon>
        <taxon>Propionibacteriales</taxon>
        <taxon>Nocardioidaceae</taxon>
        <taxon>Nocardioides</taxon>
    </lineage>
</organism>
<dbReference type="EMBL" id="SDWV01000011">
    <property type="protein sequence ID" value="RYC10641.1"/>
    <property type="molecule type" value="Genomic_DNA"/>
</dbReference>
<evidence type="ECO:0000313" key="3">
    <source>
        <dbReference type="Proteomes" id="UP000291101"/>
    </source>
</evidence>
<reference evidence="2 3" key="1">
    <citation type="submission" date="2019-01" db="EMBL/GenBank/DDBJ databases">
        <title>Novel species of Nocardioides.</title>
        <authorList>
            <person name="Liu Q."/>
            <person name="X Y.-H."/>
        </authorList>
    </citation>
    <scope>NUCLEOTIDE SEQUENCE [LARGE SCALE GENOMIC DNA]</scope>
    <source>
        <strain evidence="2 3">HLT2-9</strain>
    </source>
</reference>
<feature type="transmembrane region" description="Helical" evidence="1">
    <location>
        <begin position="398"/>
        <end position="420"/>
    </location>
</feature>
<protein>
    <recommendedName>
        <fullName evidence="4">WD40 repeat domain-containing protein</fullName>
    </recommendedName>
</protein>
<keyword evidence="1" id="KW-1133">Transmembrane helix</keyword>
<dbReference type="OrthoDB" id="3775546at2"/>
<accession>A0A4Q2SYR8</accession>
<evidence type="ECO:0000256" key="1">
    <source>
        <dbReference type="SAM" id="Phobius"/>
    </source>
</evidence>
<dbReference type="SUPFAM" id="SSF69304">
    <property type="entry name" value="Tricorn protease N-terminal domain"/>
    <property type="match status" value="1"/>
</dbReference>
<evidence type="ECO:0000313" key="2">
    <source>
        <dbReference type="EMBL" id="RYC10641.1"/>
    </source>
</evidence>
<keyword evidence="3" id="KW-1185">Reference proteome</keyword>
<name>A0A4Q2SYR8_9ACTN</name>
<feature type="transmembrane region" description="Helical" evidence="1">
    <location>
        <begin position="42"/>
        <end position="62"/>
    </location>
</feature>
<proteinExistence type="predicted"/>
<evidence type="ECO:0008006" key="4">
    <source>
        <dbReference type="Google" id="ProtNLM"/>
    </source>
</evidence>
<sequence>MTTRPDRDLRDAFHRVADSTSPLPIDDDLWQRGHTARRRGQAFAVAAVLALVVSVGGVATLVTGTDREARTASTEVVEGGAVPSSIVDIPDDLAVTTDLAVGQGSAAFISSSGDPVVITATDGLPHRLDLPGWDQAPIALALSSDGRTIAYQDASAESGTYLTTVDLETGRSVRVFSDDSQRLLVNELSWSPDGRWLAWVATTQDGLLALLGRVDTSEGRPRQVRLPSGAVDVAVADDGSALVGLGGGGLLMADPDRGAVSVFSGPGVGAGAFSPDGRHVALRSSATQTSYTWDTDADELLEHPFPEDTLAAVDVRPLGWMDDQRQVLLAQDLRGGYSGELVVTTPTVDDTSTWRRSVGRVDRDIADSLTIAVDLLPDLDGTSSQQLTYDFDGPERDISWIIGLGVAAAIAVLMGLRWLWRRFG</sequence>
<comment type="caution">
    <text evidence="2">The sequence shown here is derived from an EMBL/GenBank/DDBJ whole genome shotgun (WGS) entry which is preliminary data.</text>
</comment>
<dbReference type="InterPro" id="IPR011659">
    <property type="entry name" value="WD40"/>
</dbReference>
<gene>
    <name evidence="2" type="ORF">EUA94_12705</name>
</gene>
<dbReference type="Proteomes" id="UP000291101">
    <property type="component" value="Unassembled WGS sequence"/>
</dbReference>
<dbReference type="AlphaFoldDB" id="A0A4Q2SYR8"/>
<dbReference type="Gene3D" id="2.120.10.30">
    <property type="entry name" value="TolB, C-terminal domain"/>
    <property type="match status" value="1"/>
</dbReference>
<dbReference type="RefSeq" id="WP_129427242.1">
    <property type="nucleotide sequence ID" value="NZ_SDWV01000011.1"/>
</dbReference>
<keyword evidence="1" id="KW-0472">Membrane</keyword>
<dbReference type="InterPro" id="IPR011042">
    <property type="entry name" value="6-blade_b-propeller_TolB-like"/>
</dbReference>
<keyword evidence="1" id="KW-0812">Transmembrane</keyword>